<sequence length="75" mass="8014">MAHRPGLAVPVEEIGTGRGVVGQVLLVGQQRVQARADLEAVVRQIDGRFEQLGPGQLAMFLVRKLQHAHGAGHAD</sequence>
<reference evidence="1" key="1">
    <citation type="submission" date="2019-08" db="EMBL/GenBank/DDBJ databases">
        <authorList>
            <person name="Kucharzyk K."/>
            <person name="Murdoch R.W."/>
            <person name="Higgins S."/>
            <person name="Loffler F."/>
        </authorList>
    </citation>
    <scope>NUCLEOTIDE SEQUENCE</scope>
</reference>
<protein>
    <submittedName>
        <fullName evidence="1">Uncharacterized protein</fullName>
    </submittedName>
</protein>
<gene>
    <name evidence="1" type="ORF">SDC9_131447</name>
</gene>
<name>A0A645D4S2_9ZZZZ</name>
<comment type="caution">
    <text evidence="1">The sequence shown here is derived from an EMBL/GenBank/DDBJ whole genome shotgun (WGS) entry which is preliminary data.</text>
</comment>
<accession>A0A645D4S2</accession>
<dbReference type="AlphaFoldDB" id="A0A645D4S2"/>
<dbReference type="EMBL" id="VSSQ01032942">
    <property type="protein sequence ID" value="MPM84376.1"/>
    <property type="molecule type" value="Genomic_DNA"/>
</dbReference>
<organism evidence="1">
    <name type="scientific">bioreactor metagenome</name>
    <dbReference type="NCBI Taxonomy" id="1076179"/>
    <lineage>
        <taxon>unclassified sequences</taxon>
        <taxon>metagenomes</taxon>
        <taxon>ecological metagenomes</taxon>
    </lineage>
</organism>
<proteinExistence type="predicted"/>
<evidence type="ECO:0000313" key="1">
    <source>
        <dbReference type="EMBL" id="MPM84376.1"/>
    </source>
</evidence>